<dbReference type="GO" id="GO:0033617">
    <property type="term" value="P:mitochondrial respiratory chain complex IV assembly"/>
    <property type="evidence" value="ECO:0007669"/>
    <property type="project" value="TreeGrafter"/>
</dbReference>
<keyword evidence="4 5" id="KW-0472">Membrane</keyword>
<evidence type="ECO:0000256" key="5">
    <source>
        <dbReference type="RuleBase" id="RU363076"/>
    </source>
</evidence>
<keyword evidence="2 5" id="KW-0812">Transmembrane</keyword>
<gene>
    <name evidence="7" type="primary">SURF1</name>
    <name evidence="7" type="ORF">AZE42_02716</name>
</gene>
<feature type="region of interest" description="Disordered" evidence="6">
    <location>
        <begin position="658"/>
        <end position="680"/>
    </location>
</feature>
<dbReference type="EMBL" id="LVVM01002032">
    <property type="protein sequence ID" value="OJA17404.1"/>
    <property type="molecule type" value="Genomic_DNA"/>
</dbReference>
<dbReference type="GO" id="GO:0005743">
    <property type="term" value="C:mitochondrial inner membrane"/>
    <property type="evidence" value="ECO:0007669"/>
    <property type="project" value="UniProtKB-SubCell"/>
</dbReference>
<feature type="compositionally biased region" description="Basic and acidic residues" evidence="6">
    <location>
        <begin position="498"/>
        <end position="516"/>
    </location>
</feature>
<comment type="similarity">
    <text evidence="5">Belongs to the SURF1 family.</text>
</comment>
<feature type="region of interest" description="Disordered" evidence="6">
    <location>
        <begin position="528"/>
        <end position="571"/>
    </location>
</feature>
<name>A0A1J8R0H1_9AGAM</name>
<dbReference type="OrthoDB" id="10040024at2759"/>
<dbReference type="Pfam" id="PF02104">
    <property type="entry name" value="SURF1"/>
    <property type="match status" value="1"/>
</dbReference>
<keyword evidence="5" id="KW-0496">Mitochondrion</keyword>
<feature type="transmembrane region" description="Helical" evidence="5">
    <location>
        <begin position="41"/>
        <end position="62"/>
    </location>
</feature>
<dbReference type="STRING" id="180088.A0A1J8R0H1"/>
<feature type="region of interest" description="Disordered" evidence="6">
    <location>
        <begin position="408"/>
        <end position="432"/>
    </location>
</feature>
<evidence type="ECO:0000313" key="7">
    <source>
        <dbReference type="EMBL" id="OJA17404.1"/>
    </source>
</evidence>
<dbReference type="Proteomes" id="UP000183567">
    <property type="component" value="Unassembled WGS sequence"/>
</dbReference>
<dbReference type="CDD" id="cd06662">
    <property type="entry name" value="SURF1"/>
    <property type="match status" value="1"/>
</dbReference>
<dbReference type="PANTHER" id="PTHR23427:SF2">
    <property type="entry name" value="SURFEIT LOCUS PROTEIN 1"/>
    <property type="match status" value="1"/>
</dbReference>
<evidence type="ECO:0000256" key="2">
    <source>
        <dbReference type="ARBA" id="ARBA00022692"/>
    </source>
</evidence>
<feature type="compositionally biased region" description="Basic residues" evidence="6">
    <location>
        <begin position="667"/>
        <end position="680"/>
    </location>
</feature>
<comment type="caution">
    <text evidence="7">The sequence shown here is derived from an EMBL/GenBank/DDBJ whole genome shotgun (WGS) entry which is preliminary data.</text>
</comment>
<reference evidence="7 8" key="1">
    <citation type="submission" date="2016-03" db="EMBL/GenBank/DDBJ databases">
        <title>Comparative genomics of the ectomycorrhizal sister species Rhizopogon vinicolor and Rhizopogon vesiculosus (Basidiomycota: Boletales) reveals a divergence of the mating type B locus.</title>
        <authorList>
            <person name="Mujic A.B."/>
            <person name="Kuo A."/>
            <person name="Tritt A."/>
            <person name="Lipzen A."/>
            <person name="Chen C."/>
            <person name="Johnson J."/>
            <person name="Sharma A."/>
            <person name="Barry K."/>
            <person name="Grigoriev I.V."/>
            <person name="Spatafora J.W."/>
        </authorList>
    </citation>
    <scope>NUCLEOTIDE SEQUENCE [LARGE SCALE GENOMIC DNA]</scope>
    <source>
        <strain evidence="7 8">AM-OR11-056</strain>
    </source>
</reference>
<evidence type="ECO:0000256" key="1">
    <source>
        <dbReference type="ARBA" id="ARBA00004370"/>
    </source>
</evidence>
<feature type="compositionally biased region" description="Basic residues" evidence="6">
    <location>
        <begin position="467"/>
        <end position="476"/>
    </location>
</feature>
<feature type="region of interest" description="Disordered" evidence="6">
    <location>
        <begin position="323"/>
        <end position="348"/>
    </location>
</feature>
<dbReference type="PANTHER" id="PTHR23427">
    <property type="entry name" value="SURFEIT LOCUS PROTEIN"/>
    <property type="match status" value="1"/>
</dbReference>
<proteinExistence type="inferred from homology"/>
<keyword evidence="3 5" id="KW-1133">Transmembrane helix</keyword>
<comment type="function">
    <text evidence="5">Probably involved in the biogenesis of the COX complex.</text>
</comment>
<organism evidence="7 8">
    <name type="scientific">Rhizopogon vesiculosus</name>
    <dbReference type="NCBI Taxonomy" id="180088"/>
    <lineage>
        <taxon>Eukaryota</taxon>
        <taxon>Fungi</taxon>
        <taxon>Dikarya</taxon>
        <taxon>Basidiomycota</taxon>
        <taxon>Agaricomycotina</taxon>
        <taxon>Agaricomycetes</taxon>
        <taxon>Agaricomycetidae</taxon>
        <taxon>Boletales</taxon>
        <taxon>Suillineae</taxon>
        <taxon>Rhizopogonaceae</taxon>
        <taxon>Rhizopogon</taxon>
    </lineage>
</organism>
<keyword evidence="8" id="KW-1185">Reference proteome</keyword>
<dbReference type="AlphaFoldDB" id="A0A1J8R0H1"/>
<dbReference type="InterPro" id="IPR045214">
    <property type="entry name" value="Surf1/Surf4"/>
</dbReference>
<comment type="subcellular location">
    <subcellularLocation>
        <location evidence="1">Membrane</location>
    </subcellularLocation>
    <subcellularLocation>
        <location evidence="5">Mitochondrion inner membrane</location>
        <topology evidence="5">Multi-pass membrane protein</topology>
    </subcellularLocation>
</comment>
<comment type="caution">
    <text evidence="5">Lacks conserved residue(s) required for the propagation of feature annotation.</text>
</comment>
<feature type="compositionally biased region" description="Basic residues" evidence="6">
    <location>
        <begin position="533"/>
        <end position="542"/>
    </location>
</feature>
<sequence>MLPRLAASRARWRNTIIQTRRWLHSEDSQAAQSYTARKNSWFSPTILVLGFIPIFTFALGTWQLQRLQWKIALIDELQEKLQREPILLPKRVNLSVVPEFVYRRVLLRGRWDHKHFMLLGPRVREGVHGYHVVTPLVRSDGSTVLVDRGFIAKEFAESFARGEEGEIEILGMLRTSHTRNSFTPDNKPGEGMWYWADVDAMAGYAGGEADNVQPVFVEQIYEGHSGDAASCLSKGVPLGRAASVDVRNAHLSYVITCELLLRIVDECHSRIDSSLMLNYLRTVFHGISALSYPIPPAYCHLPMSFNTAALWAFPQVVTVPRSERPEPFRPHHRRASTMAQVTSTQSRRDALTMPRFDPRSNVQPHEFSRRYDCMWNDVEVQNDWAIAAGEQKSAYQLQVERVQSYEQRARERNNRQRASFDSGRGRRVSVDRIRERRGSVDRERERRGSFDRRHDLRVTVERERGRCKSTGHHHRHASDSSASLRPPVSALSFRPPTKCRDPRRPSFDRDRERRVSVDRRRDLRVVDRERGRCKSSGRHHRHASDSSASLRPPVSALSFKPPTKCRDPRRPSFDYATVRDCSHGRQYPIYILPPPAPAPEIYFPSQRRDRTSVEAVRRLPYPSVEVTRFEKPTKLSGLARFNPFNRLRTASISTAQKELMRDQPKVHTNRLRRKSNAGRA</sequence>
<dbReference type="InterPro" id="IPR002994">
    <property type="entry name" value="Surf1/Shy1"/>
</dbReference>
<feature type="region of interest" description="Disordered" evidence="6">
    <location>
        <begin position="461"/>
        <end position="516"/>
    </location>
</feature>
<evidence type="ECO:0000256" key="6">
    <source>
        <dbReference type="SAM" id="MobiDB-lite"/>
    </source>
</evidence>
<evidence type="ECO:0000256" key="3">
    <source>
        <dbReference type="ARBA" id="ARBA00022989"/>
    </source>
</evidence>
<accession>A0A1J8R0H1</accession>
<dbReference type="PROSITE" id="PS50895">
    <property type="entry name" value="SURF1"/>
    <property type="match status" value="1"/>
</dbReference>
<evidence type="ECO:0000313" key="8">
    <source>
        <dbReference type="Proteomes" id="UP000183567"/>
    </source>
</evidence>
<keyword evidence="5" id="KW-0999">Mitochondrion inner membrane</keyword>
<protein>
    <recommendedName>
        <fullName evidence="5">SURF1-like protein</fullName>
    </recommendedName>
</protein>
<evidence type="ECO:0000256" key="4">
    <source>
        <dbReference type="ARBA" id="ARBA00023136"/>
    </source>
</evidence>